<evidence type="ECO:0000256" key="2">
    <source>
        <dbReference type="SAM" id="Phobius"/>
    </source>
</evidence>
<dbReference type="OrthoDB" id="7285394at2"/>
<reference evidence="3 4" key="1">
    <citation type="submission" date="2019-03" db="EMBL/GenBank/DDBJ databases">
        <title>Genomic Encyclopedia of Type Strains, Phase IV (KMG-IV): sequencing the most valuable type-strain genomes for metagenomic binning, comparative biology and taxonomic classification.</title>
        <authorList>
            <person name="Goeker M."/>
        </authorList>
    </citation>
    <scope>NUCLEOTIDE SEQUENCE [LARGE SCALE GENOMIC DNA]</scope>
    <source>
        <strain evidence="3 4">DSM 102969</strain>
    </source>
</reference>
<dbReference type="AlphaFoldDB" id="A0A4R6R6B2"/>
<sequence length="184" mass="20016">MAIYTVHAPPGEDPPASRAEEVRFVREGFSIWALVLPGVWFLWNRMWLVFLGWLAAMVAFEFAGRALPGPYVPLAAALFGLFLALEARDLLRWTLERRGWRLVGVVEGGDRDVAERRFFDALLVDPAAAPASADPAVAPSWDGTDLPYAAPDAPAPKVPVPSRAPRPMPSGVIGLFPSSGGRER</sequence>
<evidence type="ECO:0000313" key="4">
    <source>
        <dbReference type="Proteomes" id="UP000294547"/>
    </source>
</evidence>
<feature type="transmembrane region" description="Helical" evidence="2">
    <location>
        <begin position="71"/>
        <end position="91"/>
    </location>
</feature>
<organism evidence="3 4">
    <name type="scientific">Oharaeibacter diazotrophicus</name>
    <dbReference type="NCBI Taxonomy" id="1920512"/>
    <lineage>
        <taxon>Bacteria</taxon>
        <taxon>Pseudomonadati</taxon>
        <taxon>Pseudomonadota</taxon>
        <taxon>Alphaproteobacteria</taxon>
        <taxon>Hyphomicrobiales</taxon>
        <taxon>Pleomorphomonadaceae</taxon>
        <taxon>Oharaeibacter</taxon>
    </lineage>
</organism>
<keyword evidence="2" id="KW-0472">Membrane</keyword>
<dbReference type="Proteomes" id="UP000294547">
    <property type="component" value="Unassembled WGS sequence"/>
</dbReference>
<dbReference type="Pfam" id="PF10947">
    <property type="entry name" value="DUF2628"/>
    <property type="match status" value="1"/>
</dbReference>
<keyword evidence="4" id="KW-1185">Reference proteome</keyword>
<feature type="compositionally biased region" description="Pro residues" evidence="1">
    <location>
        <begin position="153"/>
        <end position="168"/>
    </location>
</feature>
<dbReference type="InterPro" id="IPR024399">
    <property type="entry name" value="DUF2628"/>
</dbReference>
<proteinExistence type="predicted"/>
<comment type="caution">
    <text evidence="3">The sequence shown here is derived from an EMBL/GenBank/DDBJ whole genome shotgun (WGS) entry which is preliminary data.</text>
</comment>
<dbReference type="RefSeq" id="WP_126540652.1">
    <property type="nucleotide sequence ID" value="NZ_BSPM01000002.1"/>
</dbReference>
<evidence type="ECO:0000313" key="3">
    <source>
        <dbReference type="EMBL" id="TDP81473.1"/>
    </source>
</evidence>
<dbReference type="EMBL" id="SNXY01000012">
    <property type="protein sequence ID" value="TDP81473.1"/>
    <property type="molecule type" value="Genomic_DNA"/>
</dbReference>
<keyword evidence="2" id="KW-1133">Transmembrane helix</keyword>
<gene>
    <name evidence="3" type="ORF">EDD54_4343</name>
</gene>
<feature type="transmembrane region" description="Helical" evidence="2">
    <location>
        <begin position="31"/>
        <end position="59"/>
    </location>
</feature>
<evidence type="ECO:0000256" key="1">
    <source>
        <dbReference type="SAM" id="MobiDB-lite"/>
    </source>
</evidence>
<protein>
    <submittedName>
        <fullName evidence="3">Uncharacterized protein DUF2628</fullName>
    </submittedName>
</protein>
<feature type="region of interest" description="Disordered" evidence="1">
    <location>
        <begin position="132"/>
        <end position="184"/>
    </location>
</feature>
<accession>A0A4R6R6B2</accession>
<name>A0A4R6R6B2_9HYPH</name>
<keyword evidence="2" id="KW-0812">Transmembrane</keyword>